<accession>C1MGX8</accession>
<dbReference type="InterPro" id="IPR050117">
    <property type="entry name" value="MAPK"/>
</dbReference>
<dbReference type="SMART" id="SM00220">
    <property type="entry name" value="S_TKc"/>
    <property type="match status" value="1"/>
</dbReference>
<dbReference type="InterPro" id="IPR008271">
    <property type="entry name" value="Ser/Thr_kinase_AS"/>
</dbReference>
<dbReference type="STRING" id="564608.C1MGX8"/>
<dbReference type="Proteomes" id="UP000001876">
    <property type="component" value="Unassembled WGS sequence"/>
</dbReference>
<evidence type="ECO:0000313" key="6">
    <source>
        <dbReference type="Proteomes" id="UP000001876"/>
    </source>
</evidence>
<dbReference type="EMBL" id="GG663735">
    <property type="protein sequence ID" value="EEH60649.1"/>
    <property type="molecule type" value="Genomic_DNA"/>
</dbReference>
<dbReference type="PROSITE" id="PS50011">
    <property type="entry name" value="PROTEIN_KINASE_DOM"/>
    <property type="match status" value="1"/>
</dbReference>
<dbReference type="GO" id="GO:0004672">
    <property type="term" value="F:protein kinase activity"/>
    <property type="evidence" value="ECO:0007669"/>
    <property type="project" value="InterPro"/>
</dbReference>
<dbReference type="SUPFAM" id="SSF56112">
    <property type="entry name" value="Protein kinase-like (PK-like)"/>
    <property type="match status" value="1"/>
</dbReference>
<dbReference type="InterPro" id="IPR000719">
    <property type="entry name" value="Prot_kinase_dom"/>
</dbReference>
<organism evidence="6">
    <name type="scientific">Micromonas pusilla (strain CCMP1545)</name>
    <name type="common">Picoplanktonic green alga</name>
    <dbReference type="NCBI Taxonomy" id="564608"/>
    <lineage>
        <taxon>Eukaryota</taxon>
        <taxon>Viridiplantae</taxon>
        <taxon>Chlorophyta</taxon>
        <taxon>Mamiellophyceae</taxon>
        <taxon>Mamiellales</taxon>
        <taxon>Mamiellaceae</taxon>
        <taxon>Micromonas</taxon>
    </lineage>
</organism>
<dbReference type="KEGG" id="mpp:MICPUCDRAFT_30670"/>
<dbReference type="PROSITE" id="PS00108">
    <property type="entry name" value="PROTEIN_KINASE_ST"/>
    <property type="match status" value="1"/>
</dbReference>
<dbReference type="PANTHER" id="PTHR24055">
    <property type="entry name" value="MITOGEN-ACTIVATED PROTEIN KINASE"/>
    <property type="match status" value="1"/>
</dbReference>
<evidence type="ECO:0000259" key="4">
    <source>
        <dbReference type="PROSITE" id="PS50011"/>
    </source>
</evidence>
<gene>
    <name evidence="5" type="ORF">MICPUCDRAFT_30670</name>
</gene>
<keyword evidence="2" id="KW-0067">ATP-binding</keyword>
<feature type="domain" description="Protein kinase" evidence="4">
    <location>
        <begin position="1"/>
        <end position="277"/>
    </location>
</feature>
<protein>
    <submittedName>
        <fullName evidence="5">Predicted protein</fullName>
    </submittedName>
</protein>
<evidence type="ECO:0000256" key="3">
    <source>
        <dbReference type="SAM" id="MobiDB-lite"/>
    </source>
</evidence>
<dbReference type="GO" id="GO:0005524">
    <property type="term" value="F:ATP binding"/>
    <property type="evidence" value="ECO:0007669"/>
    <property type="project" value="UniProtKB-KW"/>
</dbReference>
<keyword evidence="1" id="KW-0547">Nucleotide-binding</keyword>
<dbReference type="AlphaFoldDB" id="C1MGX8"/>
<dbReference type="eggNOG" id="KOG0698">
    <property type="taxonomic scope" value="Eukaryota"/>
</dbReference>
<feature type="compositionally biased region" description="Acidic residues" evidence="3">
    <location>
        <begin position="1"/>
        <end position="18"/>
    </location>
</feature>
<dbReference type="OMA" id="FEFRREC"/>
<dbReference type="Gene3D" id="1.10.510.10">
    <property type="entry name" value="Transferase(Phosphotransferase) domain 1"/>
    <property type="match status" value="1"/>
</dbReference>
<proteinExistence type="predicted"/>
<dbReference type="Pfam" id="PF00069">
    <property type="entry name" value="Pkinase"/>
    <property type="match status" value="1"/>
</dbReference>
<evidence type="ECO:0000313" key="5">
    <source>
        <dbReference type="EMBL" id="EEH60649.1"/>
    </source>
</evidence>
<dbReference type="InterPro" id="IPR011009">
    <property type="entry name" value="Kinase-like_dom_sf"/>
</dbReference>
<evidence type="ECO:0000256" key="1">
    <source>
        <dbReference type="ARBA" id="ARBA00022741"/>
    </source>
</evidence>
<dbReference type="GeneID" id="9680245"/>
<sequence length="314" mass="34320">MYADGDDDDDDGDGDDDEKVFSASSLRVVRPSRWWLDRRASPRGRRRLRELIRQTIAACALTHALGVGHRDVKPSNLLVSSSSGGGDGSPVDREETLRLADFGSAVDARSLRELYGDDGPTAAQQTPEYAPPESLFDGIPLHHGTSSSSVAAYDMWSVGVLSLEVLALGTPKVFASVGRRTRSEVERRLRGASAETKEIAVRLRAMLELCVFPPERGVAVMLSWECTEDALTRTIAARDPLGLGLPSAWALRLIRRLLSWDPGDRPSAEEALTHAFFRDDDSGDAIGRGYACAETGAEFEFRRECEEHCGRACD</sequence>
<keyword evidence="6" id="KW-1185">Reference proteome</keyword>
<dbReference type="OrthoDB" id="10264738at2759"/>
<evidence type="ECO:0000256" key="2">
    <source>
        <dbReference type="ARBA" id="ARBA00022840"/>
    </source>
</evidence>
<reference evidence="5 6" key="1">
    <citation type="journal article" date="2009" name="Science">
        <title>Green evolution and dynamic adaptations revealed by genomes of the marine picoeukaryotes Micromonas.</title>
        <authorList>
            <person name="Worden A.Z."/>
            <person name="Lee J.H."/>
            <person name="Mock T."/>
            <person name="Rouze P."/>
            <person name="Simmons M.P."/>
            <person name="Aerts A.L."/>
            <person name="Allen A.E."/>
            <person name="Cuvelier M.L."/>
            <person name="Derelle E."/>
            <person name="Everett M.V."/>
            <person name="Foulon E."/>
            <person name="Grimwood J."/>
            <person name="Gundlach H."/>
            <person name="Henrissat B."/>
            <person name="Napoli C."/>
            <person name="McDonald S.M."/>
            <person name="Parker M.S."/>
            <person name="Rombauts S."/>
            <person name="Salamov A."/>
            <person name="Von Dassow P."/>
            <person name="Badger J.H."/>
            <person name="Coutinho P.M."/>
            <person name="Demir E."/>
            <person name="Dubchak I."/>
            <person name="Gentemann C."/>
            <person name="Eikrem W."/>
            <person name="Gready J.E."/>
            <person name="John U."/>
            <person name="Lanier W."/>
            <person name="Lindquist E.A."/>
            <person name="Lucas S."/>
            <person name="Mayer K.F."/>
            <person name="Moreau H."/>
            <person name="Not F."/>
            <person name="Otillar R."/>
            <person name="Panaud O."/>
            <person name="Pangilinan J."/>
            <person name="Paulsen I."/>
            <person name="Piegu B."/>
            <person name="Poliakov A."/>
            <person name="Robbens S."/>
            <person name="Schmutz J."/>
            <person name="Toulza E."/>
            <person name="Wyss T."/>
            <person name="Zelensky A."/>
            <person name="Zhou K."/>
            <person name="Armbrust E.V."/>
            <person name="Bhattacharya D."/>
            <person name="Goodenough U.W."/>
            <person name="Van de Peer Y."/>
            <person name="Grigoriev I.V."/>
        </authorList>
    </citation>
    <scope>NUCLEOTIDE SEQUENCE [LARGE SCALE GENOMIC DNA]</scope>
    <source>
        <strain evidence="5 6">CCMP1545</strain>
    </source>
</reference>
<feature type="region of interest" description="Disordered" evidence="3">
    <location>
        <begin position="1"/>
        <end position="23"/>
    </location>
</feature>
<name>C1MGX8_MICPC</name>
<dbReference type="RefSeq" id="XP_003055397.1">
    <property type="nucleotide sequence ID" value="XM_003055351.1"/>
</dbReference>